<dbReference type="EMBL" id="CP062916">
    <property type="protein sequence ID" value="QPF10879.1"/>
    <property type="molecule type" value="Genomic_DNA"/>
</dbReference>
<dbReference type="Pfam" id="PF20041">
    <property type="entry name" value="DUF6443"/>
    <property type="match status" value="1"/>
</dbReference>
<sequence>MNNGLSVKIAAQYGSNVGMIASNWNLDAPTGILGMGWTLPLERIHAEYSGSASWSDVILYYVRDGVSNRLYRSLNPWQRGELPISYRAEMDERAPSPQLISALAQQGLAVSAEALIVAVEGAEQWTISDPLNELELNISATQSRLIIYDGGYHYELQSFTYSRISYYPRYERWSIVDKQGITSSFGGGVSQQNDEKNNMAQSIEWAVKWGNWHGASIVTHHNQRRTQQQYPISWYLTSSSNSWGQKNNYYYQQTRQSVGADGLSYTKAIYLSRIVDCFSREVRLSYADKIFEPESASGRREYMDANKSIPNNVPDAFQSKYESKYLNYIEVVNEDADLLYTVRLGYRFDTFLTLPENASPLLRGNACKRLLTSVVVEQANGAALPAETFDYCSASDPNPGALRTHVYPEGATVCYFYEKQDFPENARTLRVDSPVPGSEPRIWFGQDYAVLVWYNGNDQSGQISVTVYTWCGRWIAWRPAVPAFGDTLNLEQLQVHSQNDFFTLSWPRGNGLSSAVYAYHRDNRILGNWLEYDANPVLLPTMFLEVTAGSRFFVLNDYHSNIVTRFTWDNLARRWQKAVIYDGKGVIPGQGRYWLAASGNILFVLKYDITGAPGSKNNHIDLHCLSEVNQWRLQDSQPEHQISIAGTLLAANFALSCAPWVCAASYVTHQAETSFDYALSLFTWDEHERFNPVTTRQYRQLCASTAVKNVAWVAQVTPSGLIASGPNLLRYTGVDWLENSELQIRTVPDDQSLYWFAIGNDLVLKCENTPDRIVGMAQVFDPNTTSSQWLTAPISLYDAQPAQPRLSHYYPTVSNDFVSFNTGLYYRGVSTDWVAPLQMPLQPLLPANASITSLINQAPGFMVWLRQNEEVAQNTQVYQLSNGTVQNAGILNSNFYQLIDAQGQMQNRNGQAPSGPDSFVTYSPMNAAFSQASSLFLHRYLRKSLSENLSARAVYKVEIQRGMDTVTTYYDFDAASASVDSSGTVAKFYQVSSWVEDKQTCGYETYRYFNGIAQNLPGENPRSPAVLDGLLIEKIGIDAGGQVVSSEQTEWQAQNAILLTPESTQESPINGAFVLAKAKQQTLDGVSTRKESRYDMATGEAVEQQSESYNVEGVKETRIQTMRLGCQAYPELFYANVLSAVVQTQKSTRLGDAEAIIESVVATTWRPSAGPQIADGVRLAVMAVAAHYRWLGGEEPPDFNFSAWRGDRAPPYDFSQFTGWLCQSRVGVRSAAGLVLETEDVSGNTETALYDARQQYQVARIQNASSAQQECSYYGFERYEDPQCWQPAGGAGIVSGDCYTGNASLRLISGGSLRGVLCPQRQDRTYVLGFWYCTADGFSPAAQAGWQAVLRASGGETVASFSFDFAATQGEWRYGYLRLDLAAYAQSGVLQVVLEAINATAQAVLLDNVRFVPAQSRFAATAYSVKYRLRANQLGAGTMMRRYYYDRYNRSAGTSDDYLNAVSTLTYTFLSRQAHAAFAPGEPNQSLTISALGGGEMTTFSEGETWRRTWQLSGSPEEWRVDSGQLSHINPAQSGSLSSPQQDKPFALSCELFSVAGGAPQSADDFTLSVGEAVSLKWSATAAAWRGTLAGQPLTPVVEQSLVPQSCLLICSPSALLFYANNQLIFSATPGVAVGQRVTISTGKNALGIQNLALVREPKFSVVFQDGAAYAHQYQTLFEANALVRQAIYSARGQRIVVTKNGLARFGSVGMSRPLMRYNPDFVQIDDFLTHLDSSGAMQGEISQYYNGENGVSDDLQYPYLRNRLEASPLARVVEVGKPGKRFAIADMATTPEEQRHTLKYRYGNNGNIPLAAAQGLPDKRYFVQVQTSPLGVSSSLLLDSNQNEIIRTGSGIVSKDLLSLNAEGRLTRHAFPNQFADSISQKAAFFELQQYDRLERRVRLSHPDMGEVNYVYNVAGLIRFMQDAQGASAGYYVYFKYDGLNRLVEKGIYSGPWQASVLRGRANQPQWPQADAAQRIQKTLQYVGYDNGDINGLGKVEQTRVFNALNTTVSQETLRYDSCGRVEHKRVQLTQEGQLLDDSTTSFSYTFGGKMSQVIYPKSDRSGFPAVCYQYDELERVVAIGSPQAPQLYQSFRWAPDDNPLSGTLNAGLQEQDFTYYSPGWLQANTEPQAHQGFEENILSRYDDGKVQEVESRFSGESAQGLNTTVSVSYDELNRVTQALCQQQNLWDLRNVTYDPNGNTLSRIAGGQPQQLSYVPGSDKIASLSGAESADWDFTYTASGAVKTVSRSETADRSSLTFDYVAGSLQVASISLSADDKQLQFAYGNKGLRVMKQLIAGDRQIIRRIYLFGLDAQPLSEVVGNDVTHYVYGPQGLVAFFCEGQRYAVIKDHLGSVRLVQDSQGLAVAQFTYDSFGRLVGSVGNTGLLRYRYTGQEWDEETGLYNYRARFYSPLTGTFYAVDPKNETASPYLYTSNDPFDYTDPTGESLLGDIFSWIGQVLISTLEIVAAVALDVVTDGAAIATPLSGALLGAGLSTAAAEVGAAAQHKSLSWADFGENQAVGAVSGAFTSGVGSLAEGAGNAVGTVVQSSLKGGVNAVKAANFVTRVGVEAVGSTLGAVTGKMVENGINGNNVTLGLTSSFGIGLVNGVTGSLMTNLGKGFLGAQPTWRDKWIVAGVTGAAAGGTGALVANGLNDEKVNGVNLEIAFSLGAVGALVSVRPNARFAPDHAGPTVERPAINDGDMGNRFITNDML</sequence>
<accession>A0AAP9XTG9</accession>
<reference evidence="4 5" key="1">
    <citation type="submission" date="2020-10" db="EMBL/GenBank/DDBJ databases">
        <title>Resistance determinants and their genetic context in bacteria from a longitudinal study of pigs reared under conventional and antibiotic-free husbandry practices.</title>
        <authorList>
            <person name="Poulin-Laprade D."/>
            <person name="Brouard J.-S."/>
            <person name="Gagnon N."/>
            <person name="Turcotte A."/>
            <person name="Langlois A."/>
            <person name="Matte J.J."/>
            <person name="Carrillo C.D."/>
            <person name="Zaheer R."/>
            <person name="McAllister T."/>
            <person name="Topp E."/>
            <person name="Talbot G."/>
        </authorList>
    </citation>
    <scope>NUCLEOTIDE SEQUENCE [LARGE SCALE GENOMIC DNA]</scope>
    <source>
        <strain evidence="4 5">Res13-Abat-PEB01-P1-04-A</strain>
    </source>
</reference>
<dbReference type="Pfam" id="PF25023">
    <property type="entry name" value="TEN_YD-shell"/>
    <property type="match status" value="1"/>
</dbReference>
<feature type="domain" description="DUF6443" evidence="2">
    <location>
        <begin position="1740"/>
        <end position="1789"/>
    </location>
</feature>
<proteinExistence type="predicted"/>
<evidence type="ECO:0000256" key="1">
    <source>
        <dbReference type="ARBA" id="ARBA00022737"/>
    </source>
</evidence>
<gene>
    <name evidence="4" type="ORF">IMO34_11170</name>
</gene>
<dbReference type="PANTHER" id="PTHR32305">
    <property type="match status" value="1"/>
</dbReference>
<evidence type="ECO:0000259" key="2">
    <source>
        <dbReference type="Pfam" id="PF20041"/>
    </source>
</evidence>
<dbReference type="RefSeq" id="WP_195711241.1">
    <property type="nucleotide sequence ID" value="NZ_CP062916.1"/>
</dbReference>
<name>A0AAP9XTG9_RAOTE</name>
<feature type="domain" description="Teneurin-like YD-shell" evidence="3">
    <location>
        <begin position="2161"/>
        <end position="2420"/>
    </location>
</feature>
<dbReference type="InterPro" id="IPR056823">
    <property type="entry name" value="TEN-like_YD-shell"/>
</dbReference>
<evidence type="ECO:0000259" key="3">
    <source>
        <dbReference type="Pfam" id="PF25023"/>
    </source>
</evidence>
<dbReference type="PANTHER" id="PTHR32305:SF15">
    <property type="entry name" value="PROTEIN RHSA-RELATED"/>
    <property type="match status" value="1"/>
</dbReference>
<dbReference type="Proteomes" id="UP000594500">
    <property type="component" value="Chromosome"/>
</dbReference>
<dbReference type="InterPro" id="IPR045619">
    <property type="entry name" value="DUF6443"/>
</dbReference>
<evidence type="ECO:0000313" key="4">
    <source>
        <dbReference type="EMBL" id="QPF10879.1"/>
    </source>
</evidence>
<dbReference type="NCBIfam" id="TIGR03696">
    <property type="entry name" value="Rhs_assc_core"/>
    <property type="match status" value="1"/>
</dbReference>
<evidence type="ECO:0000313" key="5">
    <source>
        <dbReference type="Proteomes" id="UP000594500"/>
    </source>
</evidence>
<dbReference type="InterPro" id="IPR022385">
    <property type="entry name" value="Rhs_assc_core"/>
</dbReference>
<keyword evidence="1" id="KW-0677">Repeat</keyword>
<protein>
    <submittedName>
        <fullName evidence="4">Uncharacterized protein</fullName>
    </submittedName>
</protein>
<organism evidence="4 5">
    <name type="scientific">Raoultella terrigena</name>
    <name type="common">Klebsiella terrigena</name>
    <dbReference type="NCBI Taxonomy" id="577"/>
    <lineage>
        <taxon>Bacteria</taxon>
        <taxon>Pseudomonadati</taxon>
        <taxon>Pseudomonadota</taxon>
        <taxon>Gammaproteobacteria</taxon>
        <taxon>Enterobacterales</taxon>
        <taxon>Enterobacteriaceae</taxon>
        <taxon>Klebsiella/Raoultella group</taxon>
        <taxon>Raoultella</taxon>
    </lineage>
</organism>
<dbReference type="Gene3D" id="2.180.10.10">
    <property type="entry name" value="RHS repeat-associated core"/>
    <property type="match status" value="1"/>
</dbReference>
<dbReference type="InterPro" id="IPR050708">
    <property type="entry name" value="T6SS_VgrG/RHS"/>
</dbReference>